<keyword evidence="1" id="KW-0732">Signal</keyword>
<dbReference type="InterPro" id="IPR011055">
    <property type="entry name" value="Dup_hybrid_motif"/>
</dbReference>
<gene>
    <name evidence="4" type="ORF">QQ91_0010270</name>
</gene>
<keyword evidence="5" id="KW-1185">Reference proteome</keyword>
<sequence>MKRWVALGLLTNLGVSMGLMSWRPLPALGEEQPGESSAHLLIESREAPPLPTASVFEPIIEQSNWDEKFLSAEPDPGPEAETPAVTDEYGPDPAPVYEGPAYTEPAYTEPAALPAAPPPLDSRVEPSVAPALNLPRGCAAQLDPTATSSVCAAPPAVADLAPASAPSPSQSAQEKPPVPVSPARMTTPPARRLAAPVAASTPPARQVSLAPPREVGSVGTSNHRYVPSPPVLLADRGGNPAGTTVPGTVSLPISAPSPGLTSWKLQNYKLKPLTGSNPLQWILNGKSMLFPLPMPVVVSSAFGWRLHPIQQHWHLHSGIDLAAPQGTPVIAAFDGTVAIADYLGGYGLSVLLDHDQGQRQTRYAHLSELLVKPGQRVKRGDVLGTVGSTGNSTGPHLHFELLQRTADGMQVVDPTADLQIALTNLIQSMQQAAIATLPPAFPVPASASASSAAASSAAASSPGTSSQRGRSPSVALPKIPTMTALRPSPMEHLDVRMEP</sequence>
<dbReference type="InterPro" id="IPR050570">
    <property type="entry name" value="Cell_wall_metabolism_enzyme"/>
</dbReference>
<feature type="region of interest" description="Disordered" evidence="2">
    <location>
        <begin position="161"/>
        <end position="223"/>
    </location>
</feature>
<evidence type="ECO:0000313" key="4">
    <source>
        <dbReference type="EMBL" id="MCM1983206.1"/>
    </source>
</evidence>
<dbReference type="RefSeq" id="WP_166282106.1">
    <property type="nucleotide sequence ID" value="NZ_JTHE03000058.1"/>
</dbReference>
<feature type="compositionally biased region" description="Basic and acidic residues" evidence="2">
    <location>
        <begin position="489"/>
        <end position="499"/>
    </location>
</feature>
<feature type="compositionally biased region" description="Low complexity" evidence="2">
    <location>
        <begin position="161"/>
        <end position="175"/>
    </location>
</feature>
<feature type="region of interest" description="Disordered" evidence="2">
    <location>
        <begin position="69"/>
        <end position="102"/>
    </location>
</feature>
<feature type="region of interest" description="Disordered" evidence="2">
    <location>
        <begin position="451"/>
        <end position="499"/>
    </location>
</feature>
<dbReference type="Pfam" id="PF01551">
    <property type="entry name" value="Peptidase_M23"/>
    <property type="match status" value="1"/>
</dbReference>
<dbReference type="InterPro" id="IPR016047">
    <property type="entry name" value="M23ase_b-sheet_dom"/>
</dbReference>
<dbReference type="PANTHER" id="PTHR21666">
    <property type="entry name" value="PEPTIDASE-RELATED"/>
    <property type="match status" value="1"/>
</dbReference>
<feature type="compositionally biased region" description="Low complexity" evidence="2">
    <location>
        <begin position="451"/>
        <end position="461"/>
    </location>
</feature>
<dbReference type="CDD" id="cd12797">
    <property type="entry name" value="M23_peptidase"/>
    <property type="match status" value="1"/>
</dbReference>
<protein>
    <submittedName>
        <fullName evidence="4">Peptidoglycan DD-metalloendopeptidase family protein</fullName>
    </submittedName>
</protein>
<accession>A0ABD4T3I0</accession>
<evidence type="ECO:0000259" key="3">
    <source>
        <dbReference type="Pfam" id="PF01551"/>
    </source>
</evidence>
<dbReference type="Proteomes" id="UP000031561">
    <property type="component" value="Unassembled WGS sequence"/>
</dbReference>
<dbReference type="EMBL" id="JTHE03000058">
    <property type="protein sequence ID" value="MCM1983206.1"/>
    <property type="molecule type" value="Genomic_DNA"/>
</dbReference>
<comment type="caution">
    <text evidence="4">The sequence shown here is derived from an EMBL/GenBank/DDBJ whole genome shotgun (WGS) entry which is preliminary data.</text>
</comment>
<evidence type="ECO:0000256" key="2">
    <source>
        <dbReference type="SAM" id="MobiDB-lite"/>
    </source>
</evidence>
<evidence type="ECO:0000256" key="1">
    <source>
        <dbReference type="ARBA" id="ARBA00022729"/>
    </source>
</evidence>
<dbReference type="SUPFAM" id="SSF51261">
    <property type="entry name" value="Duplicated hybrid motif"/>
    <property type="match status" value="1"/>
</dbReference>
<proteinExistence type="predicted"/>
<feature type="domain" description="M23ase beta-sheet core" evidence="3">
    <location>
        <begin position="315"/>
        <end position="403"/>
    </location>
</feature>
<dbReference type="AlphaFoldDB" id="A0ABD4T3I0"/>
<name>A0ABD4T3I0_9CYAN</name>
<reference evidence="4 5" key="1">
    <citation type="journal article" date="2015" name="Genome Announc.">
        <title>Draft Genome Sequence of Filamentous Marine Cyanobacterium Lyngbya confervoides Strain BDU141951.</title>
        <authorList>
            <person name="Chandrababunaidu M.M."/>
            <person name="Sen D."/>
            <person name="Tripathy S."/>
        </authorList>
    </citation>
    <scope>NUCLEOTIDE SEQUENCE [LARGE SCALE GENOMIC DNA]</scope>
    <source>
        <strain evidence="4 5">BDU141951</strain>
    </source>
</reference>
<dbReference type="PANTHER" id="PTHR21666:SF289">
    <property type="entry name" value="L-ALA--D-GLU ENDOPEPTIDASE"/>
    <property type="match status" value="1"/>
</dbReference>
<evidence type="ECO:0000313" key="5">
    <source>
        <dbReference type="Proteomes" id="UP000031561"/>
    </source>
</evidence>
<dbReference type="Gene3D" id="2.70.70.10">
    <property type="entry name" value="Glucose Permease (Domain IIA)"/>
    <property type="match status" value="1"/>
</dbReference>
<organism evidence="4 5">
    <name type="scientific">Lyngbya confervoides BDU141951</name>
    <dbReference type="NCBI Taxonomy" id="1574623"/>
    <lineage>
        <taxon>Bacteria</taxon>
        <taxon>Bacillati</taxon>
        <taxon>Cyanobacteriota</taxon>
        <taxon>Cyanophyceae</taxon>
        <taxon>Oscillatoriophycideae</taxon>
        <taxon>Oscillatoriales</taxon>
        <taxon>Microcoleaceae</taxon>
        <taxon>Lyngbya</taxon>
    </lineage>
</organism>
<feature type="compositionally biased region" description="Low complexity" evidence="2">
    <location>
        <begin position="182"/>
        <end position="201"/>
    </location>
</feature>